<keyword evidence="2 4" id="KW-0808">Transferase</keyword>
<dbReference type="InterPro" id="IPR030391">
    <property type="entry name" value="MeTrfase_TrmA_CS"/>
</dbReference>
<dbReference type="GO" id="GO:0070475">
    <property type="term" value="P:rRNA base methylation"/>
    <property type="evidence" value="ECO:0007669"/>
    <property type="project" value="TreeGrafter"/>
</dbReference>
<comment type="caution">
    <text evidence="7">The sequence shown here is derived from an EMBL/GenBank/DDBJ whole genome shotgun (WGS) entry which is preliminary data.</text>
</comment>
<dbReference type="SUPFAM" id="SSF53335">
    <property type="entry name" value="S-adenosyl-L-methionine-dependent methyltransferases"/>
    <property type="match status" value="1"/>
</dbReference>
<dbReference type="AlphaFoldDB" id="K6X0G6"/>
<protein>
    <submittedName>
        <fullName evidence="7">Putative RNA methyltransferase</fullName>
    </submittedName>
</protein>
<evidence type="ECO:0000256" key="1">
    <source>
        <dbReference type="ARBA" id="ARBA00022603"/>
    </source>
</evidence>
<dbReference type="InterPro" id="IPR010280">
    <property type="entry name" value="U5_MeTrfase_fam"/>
</dbReference>
<accession>K6X0G6</accession>
<dbReference type="Pfam" id="PF05958">
    <property type="entry name" value="tRNA_U5-meth_tr"/>
    <property type="match status" value="1"/>
</dbReference>
<dbReference type="InterPro" id="IPR012340">
    <property type="entry name" value="NA-bd_OB-fold"/>
</dbReference>
<keyword evidence="8" id="KW-1185">Reference proteome</keyword>
<dbReference type="PROSITE" id="PS51687">
    <property type="entry name" value="SAM_MT_RNA_M5U"/>
    <property type="match status" value="1"/>
</dbReference>
<dbReference type="SUPFAM" id="SSF50249">
    <property type="entry name" value="Nucleic acid-binding proteins"/>
    <property type="match status" value="1"/>
</dbReference>
<dbReference type="PANTHER" id="PTHR11061">
    <property type="entry name" value="RNA M5U METHYLTRANSFERASE"/>
    <property type="match status" value="1"/>
</dbReference>
<feature type="active site" description="Nucleophile" evidence="4">
    <location>
        <position position="384"/>
    </location>
</feature>
<keyword evidence="3 4" id="KW-0949">S-adenosyl-L-methionine</keyword>
<dbReference type="GO" id="GO:0070041">
    <property type="term" value="F:rRNA (uridine-C5-)-methyltransferase activity"/>
    <property type="evidence" value="ECO:0007669"/>
    <property type="project" value="TreeGrafter"/>
</dbReference>
<evidence type="ECO:0000313" key="8">
    <source>
        <dbReference type="Proteomes" id="UP000008366"/>
    </source>
</evidence>
<dbReference type="InterPro" id="IPR029063">
    <property type="entry name" value="SAM-dependent_MTases_sf"/>
</dbReference>
<name>K6X0G6_9MICO</name>
<dbReference type="Gene3D" id="2.40.50.140">
    <property type="entry name" value="Nucleic acid-binding proteins"/>
    <property type="match status" value="1"/>
</dbReference>
<evidence type="ECO:0000256" key="2">
    <source>
        <dbReference type="ARBA" id="ARBA00022679"/>
    </source>
</evidence>
<dbReference type="InterPro" id="IPR002792">
    <property type="entry name" value="TRAM_dom"/>
</dbReference>
<feature type="binding site" evidence="4">
    <location>
        <position position="311"/>
    </location>
    <ligand>
        <name>S-adenosyl-L-methionine</name>
        <dbReference type="ChEBI" id="CHEBI:59789"/>
    </ligand>
</feature>
<dbReference type="Gene3D" id="2.40.50.1070">
    <property type="match status" value="1"/>
</dbReference>
<evidence type="ECO:0000313" key="7">
    <source>
        <dbReference type="EMBL" id="GAB97827.1"/>
    </source>
</evidence>
<dbReference type="Gene3D" id="3.40.50.150">
    <property type="entry name" value="Vaccinia Virus protein VP39"/>
    <property type="match status" value="2"/>
</dbReference>
<feature type="binding site" evidence="4">
    <location>
        <position position="287"/>
    </location>
    <ligand>
        <name>S-adenosyl-L-methionine</name>
        <dbReference type="ChEBI" id="CHEBI:59789"/>
    </ligand>
</feature>
<dbReference type="PROSITE" id="PS01231">
    <property type="entry name" value="TRMA_2"/>
    <property type="match status" value="1"/>
</dbReference>
<evidence type="ECO:0000256" key="3">
    <source>
        <dbReference type="ARBA" id="ARBA00022691"/>
    </source>
</evidence>
<dbReference type="RefSeq" id="WP_006594359.1">
    <property type="nucleotide sequence ID" value="NZ_BAHD01000083.1"/>
</dbReference>
<dbReference type="PROSITE" id="PS50926">
    <property type="entry name" value="TRAM"/>
    <property type="match status" value="1"/>
</dbReference>
<dbReference type="STRING" id="1184609.KILIM_083_00230"/>
<dbReference type="PANTHER" id="PTHR11061:SF30">
    <property type="entry name" value="TRNA (URACIL(54)-C(5))-METHYLTRANSFERASE"/>
    <property type="match status" value="1"/>
</dbReference>
<sequence>MSGPRGSLVGQQLRVATTRFAHGGHAVARDDDGRVVFVRHALPAEVVQVRVTRGKAGDRFVFADVEAVETANPHRVTPPCQYAGPGGCGGCDLQHADLGYQRELKAQVVAEQLSRLAGIERDVLVEPVPGDVDGLRWRTRVEFAVDREGRAGLRPFHTRDVLPIDDCLIAAEPIIDSGVLRRRWPAQRAVDVIAPSGSGSAADSESDPGSDPGSHPGSPAAVLVPVPGGVKQAPEVTEHVASGPWSGDITVDARGFWQVHPGAASTFLDHVLGELDPQPGERALDLYAGVGLFARALADLVGDEGAVLAVESDERAVVAGERDTARVEQLEWRAERVEQALEPLIDGGDEVDLVVLDPPRAGAGAPVIRQIAQLSPRAIAYVACDPAALARDLATLADAGYELDTLRAFDAFPMTHHVECIAICRPSSAIRG</sequence>
<keyword evidence="1 4" id="KW-0489">Methyltransferase</keyword>
<dbReference type="eggNOG" id="COG2265">
    <property type="taxonomic scope" value="Bacteria"/>
</dbReference>
<feature type="binding site" evidence="4">
    <location>
        <position position="357"/>
    </location>
    <ligand>
        <name>S-adenosyl-L-methionine</name>
        <dbReference type="ChEBI" id="CHEBI:59789"/>
    </ligand>
</feature>
<dbReference type="EMBL" id="BAHD01000083">
    <property type="protein sequence ID" value="GAB97827.1"/>
    <property type="molecule type" value="Genomic_DNA"/>
</dbReference>
<organism evidence="7 8">
    <name type="scientific">Kineosphaera limosa NBRC 100340</name>
    <dbReference type="NCBI Taxonomy" id="1184609"/>
    <lineage>
        <taxon>Bacteria</taxon>
        <taxon>Bacillati</taxon>
        <taxon>Actinomycetota</taxon>
        <taxon>Actinomycetes</taxon>
        <taxon>Micrococcales</taxon>
        <taxon>Dermatophilaceae</taxon>
        <taxon>Kineosphaera</taxon>
    </lineage>
</organism>
<feature type="binding site" evidence="4">
    <location>
        <position position="258"/>
    </location>
    <ligand>
        <name>S-adenosyl-L-methionine</name>
        <dbReference type="ChEBI" id="CHEBI:59789"/>
    </ligand>
</feature>
<feature type="domain" description="TRAM" evidence="6">
    <location>
        <begin position="6"/>
        <end position="67"/>
    </location>
</feature>
<evidence type="ECO:0000259" key="6">
    <source>
        <dbReference type="PROSITE" id="PS50926"/>
    </source>
</evidence>
<evidence type="ECO:0000256" key="4">
    <source>
        <dbReference type="PROSITE-ProRule" id="PRU01024"/>
    </source>
</evidence>
<reference evidence="7 8" key="1">
    <citation type="submission" date="2012-08" db="EMBL/GenBank/DDBJ databases">
        <title>Whole genome shotgun sequence of Kineosphaera limosa NBRC 100340.</title>
        <authorList>
            <person name="Yoshida I."/>
            <person name="Isaki S."/>
            <person name="Hosoyama A."/>
            <person name="Tsuchikane K."/>
            <person name="Katsumata H."/>
            <person name="Ando Y."/>
            <person name="Ohji S."/>
            <person name="Hamada M."/>
            <person name="Tamura T."/>
            <person name="Yamazoe A."/>
            <person name="Yamazaki S."/>
            <person name="Fujita N."/>
        </authorList>
    </citation>
    <scope>NUCLEOTIDE SEQUENCE [LARGE SCALE GENOMIC DNA]</scope>
    <source>
        <strain evidence="7 8">NBRC 100340</strain>
    </source>
</reference>
<comment type="similarity">
    <text evidence="4">Belongs to the class I-like SAM-binding methyltransferase superfamily. RNA M5U methyltransferase family.</text>
</comment>
<dbReference type="Proteomes" id="UP000008366">
    <property type="component" value="Unassembled WGS sequence"/>
</dbReference>
<feature type="region of interest" description="Disordered" evidence="5">
    <location>
        <begin position="194"/>
        <end position="226"/>
    </location>
</feature>
<dbReference type="CDD" id="cd02440">
    <property type="entry name" value="AdoMet_MTases"/>
    <property type="match status" value="1"/>
</dbReference>
<dbReference type="Pfam" id="PF01938">
    <property type="entry name" value="TRAM"/>
    <property type="match status" value="1"/>
</dbReference>
<gene>
    <name evidence="7" type="ORF">KILIM_083_00230</name>
</gene>
<dbReference type="OrthoDB" id="9804590at2"/>
<evidence type="ECO:0000256" key="5">
    <source>
        <dbReference type="SAM" id="MobiDB-lite"/>
    </source>
</evidence>
<proteinExistence type="inferred from homology"/>